<feature type="binding site" evidence="6">
    <location>
        <begin position="107"/>
        <end position="111"/>
    </location>
    <ligand>
        <name>GTP</name>
        <dbReference type="ChEBI" id="CHEBI:37565"/>
    </ligand>
</feature>
<evidence type="ECO:0000256" key="6">
    <source>
        <dbReference type="HAMAP-Rule" id="MF_03061"/>
    </source>
</evidence>
<dbReference type="InterPro" id="IPR020568">
    <property type="entry name" value="Ribosomal_Su5_D2-typ_SF"/>
</dbReference>
<dbReference type="SUPFAM" id="SSF50447">
    <property type="entry name" value="Translation proteins"/>
    <property type="match status" value="1"/>
</dbReference>
<dbReference type="PANTHER" id="PTHR43636:SF2">
    <property type="entry name" value="ELONGATION FACTOR G, MITOCHONDRIAL"/>
    <property type="match status" value="1"/>
</dbReference>
<comment type="pathway">
    <text evidence="6">Protein biosynthesis; polypeptide chain elongation.</text>
</comment>
<dbReference type="SUPFAM" id="SSF54980">
    <property type="entry name" value="EF-G C-terminal domain-like"/>
    <property type="match status" value="2"/>
</dbReference>
<evidence type="ECO:0000256" key="1">
    <source>
        <dbReference type="ARBA" id="ARBA00005870"/>
    </source>
</evidence>
<dbReference type="PRINTS" id="PR00315">
    <property type="entry name" value="ELONGATNFCT"/>
</dbReference>
<dbReference type="InterPro" id="IPR027417">
    <property type="entry name" value="P-loop_NTPase"/>
</dbReference>
<dbReference type="Pfam" id="PF14492">
    <property type="entry name" value="EFG_III"/>
    <property type="match status" value="1"/>
</dbReference>
<evidence type="ECO:0000256" key="3">
    <source>
        <dbReference type="ARBA" id="ARBA00022768"/>
    </source>
</evidence>
<evidence type="ECO:0000259" key="7">
    <source>
        <dbReference type="PROSITE" id="PS51722"/>
    </source>
</evidence>
<dbReference type="SUPFAM" id="SSF52540">
    <property type="entry name" value="P-loop containing nucleoside triphosphate hydrolases"/>
    <property type="match status" value="1"/>
</dbReference>
<dbReference type="FunFam" id="3.30.70.240:FF:000001">
    <property type="entry name" value="Elongation factor G"/>
    <property type="match status" value="1"/>
</dbReference>
<dbReference type="Pfam" id="PF03764">
    <property type="entry name" value="EFG_IV"/>
    <property type="match status" value="1"/>
</dbReference>
<dbReference type="CDD" id="cd01886">
    <property type="entry name" value="EF-G"/>
    <property type="match status" value="1"/>
</dbReference>
<dbReference type="OrthoDB" id="198619at2759"/>
<dbReference type="InterPro" id="IPR009000">
    <property type="entry name" value="Transl_B-barrel_sf"/>
</dbReference>
<feature type="domain" description="Tr-type G" evidence="7">
    <location>
        <begin position="31"/>
        <end position="308"/>
    </location>
</feature>
<dbReference type="InterPro" id="IPR031157">
    <property type="entry name" value="G_TR_CS"/>
</dbReference>
<dbReference type="NCBIfam" id="NF009381">
    <property type="entry name" value="PRK12740.1-5"/>
    <property type="match status" value="1"/>
</dbReference>
<proteinExistence type="inferred from homology"/>
<dbReference type="GO" id="GO:0003924">
    <property type="term" value="F:GTPase activity"/>
    <property type="evidence" value="ECO:0007669"/>
    <property type="project" value="UniProtKB-UniRule"/>
</dbReference>
<dbReference type="SUPFAM" id="SSF54211">
    <property type="entry name" value="Ribosomal protein S5 domain 2-like"/>
    <property type="match status" value="1"/>
</dbReference>
<dbReference type="Pfam" id="PF00009">
    <property type="entry name" value="GTP_EFTU"/>
    <property type="match status" value="1"/>
</dbReference>
<dbReference type="InterPro" id="IPR000795">
    <property type="entry name" value="T_Tr_GTP-bd_dom"/>
</dbReference>
<gene>
    <name evidence="8" type="ORF">H696_01967</name>
</gene>
<comment type="similarity">
    <text evidence="6">Belongs to the GTP-binding elongation factor family. EF-G/EF-2 subfamily.</text>
</comment>
<dbReference type="Proteomes" id="UP000030693">
    <property type="component" value="Unassembled WGS sequence"/>
</dbReference>
<dbReference type="InterPro" id="IPR004540">
    <property type="entry name" value="Transl_elong_EFG/EF2"/>
</dbReference>
<dbReference type="FunFam" id="3.30.70.870:FF:000001">
    <property type="entry name" value="Elongation factor G"/>
    <property type="match status" value="1"/>
</dbReference>
<dbReference type="STRING" id="691883.A0A058ZAQ4"/>
<dbReference type="InterPro" id="IPR041095">
    <property type="entry name" value="EFG_II"/>
</dbReference>
<dbReference type="OMA" id="GQFAKVQ"/>
<organism evidence="8">
    <name type="scientific">Fonticula alba</name>
    <name type="common">Slime mold</name>
    <dbReference type="NCBI Taxonomy" id="691883"/>
    <lineage>
        <taxon>Eukaryota</taxon>
        <taxon>Rotosphaerida</taxon>
        <taxon>Fonticulaceae</taxon>
        <taxon>Fonticula</taxon>
    </lineage>
</organism>
<dbReference type="InterPro" id="IPR047872">
    <property type="entry name" value="EFG_IV"/>
</dbReference>
<accession>A0A058ZAQ4</accession>
<dbReference type="NCBIfam" id="TIGR00231">
    <property type="entry name" value="small_GTP"/>
    <property type="match status" value="1"/>
</dbReference>
<keyword evidence="6" id="KW-0496">Mitochondrion</keyword>
<dbReference type="GeneID" id="20526692"/>
<dbReference type="InterPro" id="IPR000640">
    <property type="entry name" value="EFG_V-like"/>
</dbReference>
<protein>
    <recommendedName>
        <fullName evidence="6">Elongation factor G, mitochondrial</fullName>
        <shortName evidence="6">EF-Gmt</shortName>
    </recommendedName>
    <alternativeName>
        <fullName evidence="6">Elongation factor G 1, mitochondrial</fullName>
        <shortName evidence="6">mEF-G 1</shortName>
    </alternativeName>
    <alternativeName>
        <fullName evidence="6">Elongation factor G1</fullName>
    </alternativeName>
</protein>
<name>A0A058ZAQ4_FONAL</name>
<dbReference type="Gene3D" id="3.30.70.240">
    <property type="match status" value="1"/>
</dbReference>
<dbReference type="PROSITE" id="PS00301">
    <property type="entry name" value="G_TR_1"/>
    <property type="match status" value="1"/>
</dbReference>
<keyword evidence="2 6" id="KW-0547">Nucleotide-binding</keyword>
<dbReference type="NCBIfam" id="TIGR00484">
    <property type="entry name" value="EF-G"/>
    <property type="match status" value="1"/>
</dbReference>
<keyword evidence="9" id="KW-1185">Reference proteome</keyword>
<reference evidence="8" key="1">
    <citation type="submission" date="2013-04" db="EMBL/GenBank/DDBJ databases">
        <title>The Genome Sequence of Fonticula alba ATCC 38817.</title>
        <authorList>
            <consortium name="The Broad Institute Genomics Platform"/>
            <person name="Russ C."/>
            <person name="Cuomo C."/>
            <person name="Burger G."/>
            <person name="Gray M.W."/>
            <person name="Holland P.W.H."/>
            <person name="King N."/>
            <person name="Lang F.B.F."/>
            <person name="Roger A.J."/>
            <person name="Ruiz-Trillo I."/>
            <person name="Brown M."/>
            <person name="Walker B."/>
            <person name="Young S."/>
            <person name="Zeng Q."/>
            <person name="Gargeya S."/>
            <person name="Fitzgerald M."/>
            <person name="Haas B."/>
            <person name="Abouelleil A."/>
            <person name="Allen A.W."/>
            <person name="Alvarado L."/>
            <person name="Arachchi H.M."/>
            <person name="Berlin A.M."/>
            <person name="Chapman S.B."/>
            <person name="Gainer-Dewar J."/>
            <person name="Goldberg J."/>
            <person name="Griggs A."/>
            <person name="Gujja S."/>
            <person name="Hansen M."/>
            <person name="Howarth C."/>
            <person name="Imamovic A."/>
            <person name="Ireland A."/>
            <person name="Larimer J."/>
            <person name="McCowan C."/>
            <person name="Murphy C."/>
            <person name="Pearson M."/>
            <person name="Poon T.W."/>
            <person name="Priest M."/>
            <person name="Roberts A."/>
            <person name="Saif S."/>
            <person name="Shea T."/>
            <person name="Sisk P."/>
            <person name="Sykes S."/>
            <person name="Wortman J."/>
            <person name="Nusbaum C."/>
            <person name="Birren B."/>
        </authorList>
    </citation>
    <scope>NUCLEOTIDE SEQUENCE [LARGE SCALE GENOMIC DNA]</scope>
    <source>
        <strain evidence="8">ATCC 38817</strain>
    </source>
</reference>
<keyword evidence="3 6" id="KW-0251">Elongation factor</keyword>
<keyword evidence="4 6" id="KW-0648">Protein biosynthesis</keyword>
<dbReference type="InterPro" id="IPR004161">
    <property type="entry name" value="EFTu-like_2"/>
</dbReference>
<feature type="binding site" evidence="6">
    <location>
        <begin position="40"/>
        <end position="47"/>
    </location>
    <ligand>
        <name>GTP</name>
        <dbReference type="ChEBI" id="CHEBI:37565"/>
    </ligand>
</feature>
<dbReference type="InterPro" id="IPR005225">
    <property type="entry name" value="Small_GTP-bd"/>
</dbReference>
<dbReference type="HAMAP" id="MF_00054_B">
    <property type="entry name" value="EF_G_EF_2_B"/>
    <property type="match status" value="1"/>
</dbReference>
<keyword evidence="5 6" id="KW-0342">GTP-binding</keyword>
<evidence type="ECO:0000313" key="8">
    <source>
        <dbReference type="EMBL" id="KCV71021.1"/>
    </source>
</evidence>
<dbReference type="GO" id="GO:0003746">
    <property type="term" value="F:translation elongation factor activity"/>
    <property type="evidence" value="ECO:0007669"/>
    <property type="project" value="UniProtKB-UniRule"/>
</dbReference>
<dbReference type="GO" id="GO:0005739">
    <property type="term" value="C:mitochondrion"/>
    <property type="evidence" value="ECO:0007669"/>
    <property type="project" value="UniProtKB-SubCell"/>
</dbReference>
<dbReference type="Gene3D" id="3.30.70.870">
    <property type="entry name" value="Elongation Factor G (Translational Gtpase), domain 3"/>
    <property type="match status" value="1"/>
</dbReference>
<dbReference type="Gene3D" id="3.40.50.300">
    <property type="entry name" value="P-loop containing nucleotide triphosphate hydrolases"/>
    <property type="match status" value="1"/>
</dbReference>
<evidence type="ECO:0000256" key="2">
    <source>
        <dbReference type="ARBA" id="ARBA00022741"/>
    </source>
</evidence>
<dbReference type="FunFam" id="2.40.30.10:FF:000022">
    <property type="entry name" value="Elongation factor G, mitochondrial"/>
    <property type="match status" value="1"/>
</dbReference>
<comment type="subcellular location">
    <subcellularLocation>
        <location evidence="6">Mitochondrion</location>
    </subcellularLocation>
</comment>
<dbReference type="CDD" id="cd01434">
    <property type="entry name" value="EFG_mtEFG1_IV"/>
    <property type="match status" value="1"/>
</dbReference>
<dbReference type="Pfam" id="PF00679">
    <property type="entry name" value="EFG_C"/>
    <property type="match status" value="1"/>
</dbReference>
<dbReference type="RefSeq" id="XP_009494144.1">
    <property type="nucleotide sequence ID" value="XM_009495869.1"/>
</dbReference>
<dbReference type="InterPro" id="IPR035647">
    <property type="entry name" value="EFG_III/V"/>
</dbReference>
<dbReference type="SMART" id="SM00838">
    <property type="entry name" value="EFG_C"/>
    <property type="match status" value="1"/>
</dbReference>
<dbReference type="InterPro" id="IPR005517">
    <property type="entry name" value="Transl_elong_EFG/EF2_IV"/>
</dbReference>
<dbReference type="eggNOG" id="KOG0465">
    <property type="taxonomic scope" value="Eukaryota"/>
</dbReference>
<dbReference type="CDD" id="cd04091">
    <property type="entry name" value="mtEFG1_II_like"/>
    <property type="match status" value="1"/>
</dbReference>
<evidence type="ECO:0000256" key="4">
    <source>
        <dbReference type="ARBA" id="ARBA00022917"/>
    </source>
</evidence>
<comment type="function">
    <text evidence="6">Mitochondrial GTPase that catalyzes the GTP-dependent ribosomal translocation step during translation elongation. During this step, the ribosome changes from the pre-translocational (PRE) to the post-translocational (POST) state as the newly formed A-site-bound peptidyl-tRNA and P-site-bound deacylated tRNA move to the P and E sites, respectively. Catalyzes the coordinated movement of the two tRNA molecules, the mRNA and conformational changes in the ribosome.</text>
</comment>
<dbReference type="Gene3D" id="2.40.30.10">
    <property type="entry name" value="Translation factors"/>
    <property type="match status" value="1"/>
</dbReference>
<dbReference type="UniPathway" id="UPA00345"/>
<dbReference type="PANTHER" id="PTHR43636">
    <property type="entry name" value="ELONGATION FACTOR G, MITOCHONDRIAL"/>
    <property type="match status" value="1"/>
</dbReference>
<feature type="binding site" evidence="6">
    <location>
        <begin position="161"/>
        <end position="164"/>
    </location>
    <ligand>
        <name>GTP</name>
        <dbReference type="ChEBI" id="CHEBI:37565"/>
    </ligand>
</feature>
<dbReference type="SMART" id="SM00889">
    <property type="entry name" value="EFG_IV"/>
    <property type="match status" value="1"/>
</dbReference>
<dbReference type="InterPro" id="IPR014721">
    <property type="entry name" value="Ribsml_uS5_D2-typ_fold_subgr"/>
</dbReference>
<dbReference type="GO" id="GO:0070125">
    <property type="term" value="P:mitochondrial translational elongation"/>
    <property type="evidence" value="ECO:0007669"/>
    <property type="project" value="UniProtKB-UniRule"/>
</dbReference>
<dbReference type="AlphaFoldDB" id="A0A058ZAQ4"/>
<evidence type="ECO:0000256" key="5">
    <source>
        <dbReference type="ARBA" id="ARBA00023134"/>
    </source>
</evidence>
<evidence type="ECO:0000313" key="9">
    <source>
        <dbReference type="Proteomes" id="UP000030693"/>
    </source>
</evidence>
<dbReference type="Gene3D" id="3.30.230.10">
    <property type="match status" value="1"/>
</dbReference>
<sequence length="736" mass="81674">MRPSRSGFGTASLVQKCLYSSVADSDEVRIPRMRNIGISAHIDSGKTTTSERILFYSGRIKAIHDVRGKDGVGAKMDSMDLEREKGITIQSAATYCSWGDYNINLIDTPGHVDFTVEVERSLRVLDGAVLLVCAASGVQSQTTTVDRQMKRYGVPRVTFINKLDRLGADPFGAITQVREKLHVNAAAIQMPIGLEGNLQGVVDLINMRALYFEGESGEMVKVKEIPADLQEEAETRRQALIEALADVDDELGEKVIMEEEITVENINDAIRRATIANKFSPVLMGSAFKNKGVQALLDAICRFLPNPKEVQNFAVDSKKDNQQVELHSDSSKPLVALAFKLEEGRFGQLTYVRVYQGTLRRGDFVTNVRSGKRVKVPRLVRMHSDEMEDVEEIGAGEICALFGVECSSGDTFVANGDSSVESISLESMFVPEPVISLSLAPKDKGNNANFMKALQRFQREDPTFRMHNDPDSNEIIISGMGELHLEIYVERMKREYNCECITGRPRVAYRETISKRVPFNYTHKKQSGGSGQFGRVIGYMEPIGSTPEDMAAAPQFFNDVVAGSIPPQFIPACERGFKESVDKGPLSFNPVSGVRMVLEDGLHHAVDSNELSFRLATKTAFRQTFLEAGPIIMEPIMRVDITVPQEFQGSAMGELNRRRGIILGTEINMYQQCIITAEVPLNVMFGFSTDLRSMSEGKGEFTMEYTRHAPVLPNEQEALVADFNKRRAAGEIKMTE</sequence>
<dbReference type="Pfam" id="PF03144">
    <property type="entry name" value="GTP_EFTU_D2"/>
    <property type="match status" value="1"/>
</dbReference>
<dbReference type="EMBL" id="KB932203">
    <property type="protein sequence ID" value="KCV71021.1"/>
    <property type="molecule type" value="Genomic_DNA"/>
</dbReference>
<dbReference type="FunFam" id="3.40.50.300:FF:000029">
    <property type="entry name" value="Elongation factor G"/>
    <property type="match status" value="1"/>
</dbReference>
<dbReference type="InterPro" id="IPR009022">
    <property type="entry name" value="EFG_III"/>
</dbReference>
<dbReference type="PROSITE" id="PS51722">
    <property type="entry name" value="G_TR_2"/>
    <property type="match status" value="1"/>
</dbReference>
<dbReference type="CDD" id="cd16262">
    <property type="entry name" value="EFG_III"/>
    <property type="match status" value="1"/>
</dbReference>
<comment type="similarity">
    <text evidence="1">Belongs to the TRAFAC class translation factor GTPase superfamily. Classic translation factor GTPase family. EF-G/EF-2 subfamily.</text>
</comment>
<dbReference type="GO" id="GO:0005525">
    <property type="term" value="F:GTP binding"/>
    <property type="evidence" value="ECO:0007669"/>
    <property type="project" value="UniProtKB-UniRule"/>
</dbReference>